<organism evidence="1 2">
    <name type="scientific">Methylobacterium adhaesivum</name>
    <dbReference type="NCBI Taxonomy" id="333297"/>
    <lineage>
        <taxon>Bacteria</taxon>
        <taxon>Pseudomonadati</taxon>
        <taxon>Pseudomonadota</taxon>
        <taxon>Alphaproteobacteria</taxon>
        <taxon>Hyphomicrobiales</taxon>
        <taxon>Methylobacteriaceae</taxon>
        <taxon>Methylobacterium</taxon>
    </lineage>
</organism>
<name>A0ABT8BJJ5_9HYPH</name>
<evidence type="ECO:0000313" key="2">
    <source>
        <dbReference type="Proteomes" id="UP001224644"/>
    </source>
</evidence>
<evidence type="ECO:0000313" key="1">
    <source>
        <dbReference type="EMBL" id="MDN3591652.1"/>
    </source>
</evidence>
<dbReference type="Proteomes" id="UP001224644">
    <property type="component" value="Unassembled WGS sequence"/>
</dbReference>
<accession>A0ABT8BJJ5</accession>
<protein>
    <submittedName>
        <fullName evidence="1">Uncharacterized protein</fullName>
    </submittedName>
</protein>
<sequence length="81" mass="8896">MNESELDDQVALLMKGILRVRRDLDPISFDAMLGAVMVEIELGLQLAEEAALERAMRPRAVGNVVKFPLPPARPGSIQKTP</sequence>
<dbReference type="RefSeq" id="WP_056378844.1">
    <property type="nucleotide sequence ID" value="NZ_BPQD01000014.1"/>
</dbReference>
<gene>
    <name evidence="1" type="ORF">QWZ12_13685</name>
</gene>
<reference evidence="2" key="1">
    <citation type="journal article" date="2019" name="Int. J. Syst. Evol. Microbiol.">
        <title>The Global Catalogue of Microorganisms (GCM) 10K type strain sequencing project: providing services to taxonomists for standard genome sequencing and annotation.</title>
        <authorList>
            <consortium name="The Broad Institute Genomics Platform"/>
            <consortium name="The Broad Institute Genome Sequencing Center for Infectious Disease"/>
            <person name="Wu L."/>
            <person name="Ma J."/>
        </authorList>
    </citation>
    <scope>NUCLEOTIDE SEQUENCE [LARGE SCALE GENOMIC DNA]</scope>
    <source>
        <strain evidence="2">CECT 7069</strain>
    </source>
</reference>
<keyword evidence="2" id="KW-1185">Reference proteome</keyword>
<dbReference type="EMBL" id="JAUFPX010000012">
    <property type="protein sequence ID" value="MDN3591652.1"/>
    <property type="molecule type" value="Genomic_DNA"/>
</dbReference>
<proteinExistence type="predicted"/>
<comment type="caution">
    <text evidence="1">The sequence shown here is derived from an EMBL/GenBank/DDBJ whole genome shotgun (WGS) entry which is preliminary data.</text>
</comment>